<accession>A0A8S0TQ15</accession>
<evidence type="ECO:0000259" key="4">
    <source>
        <dbReference type="Pfam" id="PF11961"/>
    </source>
</evidence>
<evidence type="ECO:0000313" key="5">
    <source>
        <dbReference type="EMBL" id="CAA3007935.1"/>
    </source>
</evidence>
<evidence type="ECO:0008006" key="7">
    <source>
        <dbReference type="Google" id="ProtNLM"/>
    </source>
</evidence>
<reference evidence="5 6" key="1">
    <citation type="submission" date="2019-12" db="EMBL/GenBank/DDBJ databases">
        <authorList>
            <person name="Alioto T."/>
            <person name="Alioto T."/>
            <person name="Gomez Garrido J."/>
        </authorList>
    </citation>
    <scope>NUCLEOTIDE SEQUENCE [LARGE SCALE GENOMIC DNA]</scope>
</reference>
<sequence length="578" mass="64836">MVAESWFRSLWRTSRKHEFDSKTVRIGVLAFEAASLVSKLLHLWQSLTDKEVTRLRKEIINSVGIKKLVSEDDDRIMRLICIEMMENLGQVSRAVARLSKQCSDPMLRSFEQAYNDLIMIGADTYGWQFTWNKMDKKTKKMKRFIITNVNLYQEMETLADLEQTLKRMKGNNNGDSISLVEYEKKVAWKKQEVKHLKENSLWNRTYDYTIHLLARSVFTIHSRVGHVFGISHLAEVGVTDSRVLDSNYSRRSQSILLMQSSVHPTENSIPRFSSGSIGNKISMSGPIARANNVSDFHSGSHGNSITASGPISGKHSAVSFYSGPLVRSTENSGPQPKASKSSMRLWQFRNKSSNSKQKITHSKPNRLTASGPLTGGCMMGDVNVRVPDVTKDVSTELHSHGNSAHGNLSVGSKNRLLNAPRDSLGAAALALHYANIIIVIEKLVASPHLIGNEARTDLYNMLPASIRVGLRVKLKPCTKSLSSSFCDSALAGEWNQAMSDRLDWLAPLAHNMIKWQSERSFEHQNLVSRTNVLLVQTLYFANEEKTEESIIELLVGLNYVWRYAREVNAKSLVEGATL</sequence>
<dbReference type="AlphaFoldDB" id="A0A8S0TQ15"/>
<comment type="caution">
    <text evidence="5">The sequence shown here is derived from an EMBL/GenBank/DDBJ whole genome shotgun (WGS) entry which is preliminary data.</text>
</comment>
<dbReference type="OrthoDB" id="2018987at2759"/>
<dbReference type="Pfam" id="PF05003">
    <property type="entry name" value="DUF668"/>
    <property type="match status" value="1"/>
</dbReference>
<feature type="region of interest" description="Disordered" evidence="2">
    <location>
        <begin position="325"/>
        <end position="374"/>
    </location>
</feature>
<dbReference type="GO" id="GO:0045927">
    <property type="term" value="P:positive regulation of growth"/>
    <property type="evidence" value="ECO:0007669"/>
    <property type="project" value="InterPro"/>
</dbReference>
<dbReference type="PANTHER" id="PTHR31371">
    <property type="entry name" value="BNAC09G50660D PROTEIN"/>
    <property type="match status" value="1"/>
</dbReference>
<feature type="coiled-coil region" evidence="1">
    <location>
        <begin position="151"/>
        <end position="199"/>
    </location>
</feature>
<dbReference type="Proteomes" id="UP000594638">
    <property type="component" value="Unassembled WGS sequence"/>
</dbReference>
<keyword evidence="1" id="KW-0175">Coiled coil</keyword>
<feature type="domain" description="DUF3475" evidence="4">
    <location>
        <begin position="28"/>
        <end position="84"/>
    </location>
</feature>
<keyword evidence="6" id="KW-1185">Reference proteome</keyword>
<dbReference type="InterPro" id="IPR007700">
    <property type="entry name" value="DUF668"/>
</dbReference>
<dbReference type="Gramene" id="OE9A000770T1">
    <property type="protein sequence ID" value="OE9A000770C1"/>
    <property type="gene ID" value="OE9A000770"/>
</dbReference>
<evidence type="ECO:0000256" key="1">
    <source>
        <dbReference type="SAM" id="Coils"/>
    </source>
</evidence>
<gene>
    <name evidence="5" type="ORF">OLEA9_A000770</name>
</gene>
<feature type="domain" description="DUF668" evidence="3">
    <location>
        <begin position="424"/>
        <end position="514"/>
    </location>
</feature>
<organism evidence="5 6">
    <name type="scientific">Olea europaea subsp. europaea</name>
    <dbReference type="NCBI Taxonomy" id="158383"/>
    <lineage>
        <taxon>Eukaryota</taxon>
        <taxon>Viridiplantae</taxon>
        <taxon>Streptophyta</taxon>
        <taxon>Embryophyta</taxon>
        <taxon>Tracheophyta</taxon>
        <taxon>Spermatophyta</taxon>
        <taxon>Magnoliopsida</taxon>
        <taxon>eudicotyledons</taxon>
        <taxon>Gunneridae</taxon>
        <taxon>Pentapetalae</taxon>
        <taxon>asterids</taxon>
        <taxon>lamiids</taxon>
        <taxon>Lamiales</taxon>
        <taxon>Oleaceae</taxon>
        <taxon>Oleeae</taxon>
        <taxon>Olea</taxon>
    </lineage>
</organism>
<protein>
    <recommendedName>
        <fullName evidence="7">DUF668 domain-containing protein</fullName>
    </recommendedName>
</protein>
<dbReference type="Pfam" id="PF11961">
    <property type="entry name" value="DUF3475"/>
    <property type="match status" value="1"/>
</dbReference>
<dbReference type="PANTHER" id="PTHR31371:SF20">
    <property type="entry name" value="OS12G0146500 PROTEIN"/>
    <property type="match status" value="1"/>
</dbReference>
<evidence type="ECO:0000313" key="6">
    <source>
        <dbReference type="Proteomes" id="UP000594638"/>
    </source>
</evidence>
<evidence type="ECO:0000256" key="2">
    <source>
        <dbReference type="SAM" id="MobiDB-lite"/>
    </source>
</evidence>
<proteinExistence type="predicted"/>
<feature type="compositionally biased region" description="Polar residues" evidence="2">
    <location>
        <begin position="328"/>
        <end position="357"/>
    </location>
</feature>
<name>A0A8S0TQ15_OLEEU</name>
<dbReference type="InterPro" id="IPR021864">
    <property type="entry name" value="DUF3475"/>
</dbReference>
<dbReference type="EMBL" id="CACTIH010007287">
    <property type="protein sequence ID" value="CAA3007935.1"/>
    <property type="molecule type" value="Genomic_DNA"/>
</dbReference>
<evidence type="ECO:0000259" key="3">
    <source>
        <dbReference type="Pfam" id="PF05003"/>
    </source>
</evidence>